<accession>A0ABU1Y8W9</accession>
<dbReference type="RefSeq" id="WP_310281967.1">
    <property type="nucleotide sequence ID" value="NZ_JAVDWQ010000008.1"/>
</dbReference>
<gene>
    <name evidence="1" type="ORF">J2W48_002631</name>
</gene>
<proteinExistence type="predicted"/>
<evidence type="ECO:0008006" key="3">
    <source>
        <dbReference type="Google" id="ProtNLM"/>
    </source>
</evidence>
<keyword evidence="2" id="KW-1185">Reference proteome</keyword>
<protein>
    <recommendedName>
        <fullName evidence="3">Outer membrane protein beta-barrel domain-containing protein</fullName>
    </recommendedName>
</protein>
<dbReference type="EMBL" id="JAVDWQ010000008">
    <property type="protein sequence ID" value="MDR7210681.1"/>
    <property type="molecule type" value="Genomic_DNA"/>
</dbReference>
<organism evidence="1 2">
    <name type="scientific">Flavobacterium piscis</name>
    <dbReference type="NCBI Taxonomy" id="1114874"/>
    <lineage>
        <taxon>Bacteria</taxon>
        <taxon>Pseudomonadati</taxon>
        <taxon>Bacteroidota</taxon>
        <taxon>Flavobacteriia</taxon>
        <taxon>Flavobacteriales</taxon>
        <taxon>Flavobacteriaceae</taxon>
        <taxon>Flavobacterium</taxon>
    </lineage>
</organism>
<dbReference type="Proteomes" id="UP001269081">
    <property type="component" value="Unassembled WGS sequence"/>
</dbReference>
<name>A0ABU1Y8W9_9FLAO</name>
<reference evidence="1 2" key="1">
    <citation type="submission" date="2023-07" db="EMBL/GenBank/DDBJ databases">
        <title>Sorghum-associated microbial communities from plants grown in Nebraska, USA.</title>
        <authorList>
            <person name="Schachtman D."/>
        </authorList>
    </citation>
    <scope>NUCLEOTIDE SEQUENCE [LARGE SCALE GENOMIC DNA]</scope>
    <source>
        <strain evidence="1 2">4129</strain>
    </source>
</reference>
<evidence type="ECO:0000313" key="2">
    <source>
        <dbReference type="Proteomes" id="UP001269081"/>
    </source>
</evidence>
<comment type="caution">
    <text evidence="1">The sequence shown here is derived from an EMBL/GenBank/DDBJ whole genome shotgun (WGS) entry which is preliminary data.</text>
</comment>
<evidence type="ECO:0000313" key="1">
    <source>
        <dbReference type="EMBL" id="MDR7210681.1"/>
    </source>
</evidence>
<sequence>MKKMFFVLLITSVVQAQYSPKYDKLFMEAGIGIAIPLSGYSPSGNNRPLSLFHFQGGLRYMFNENIGVLGTVSFDQFNYGNQKNDQKLAGIELCYNLGNLLKLSRNTGGQFGLLVHGGGAVGVMSSQYNNRDYIAALMIGAKPYVAINDKVSFFADFTYKATLEQNLYFNGFPTKYPGPGEITAGQLGLTFGLIVSLGHNKFHADSFY</sequence>